<dbReference type="Pfam" id="PF13770">
    <property type="entry name" value="DUF4169"/>
    <property type="match status" value="1"/>
</dbReference>
<proteinExistence type="predicted"/>
<gene>
    <name evidence="2" type="ORF">HNP60_002387</name>
</gene>
<reference evidence="2 3" key="1">
    <citation type="submission" date="2020-08" db="EMBL/GenBank/DDBJ databases">
        <title>Exploring microbial biodiversity for novel pathways involved in the catabolism of aromatic compounds derived from lignin.</title>
        <authorList>
            <person name="Elkins J."/>
        </authorList>
    </citation>
    <scope>NUCLEOTIDE SEQUENCE [LARGE SCALE GENOMIC DNA]</scope>
    <source>
        <strain evidence="2 3">B1D3A</strain>
    </source>
</reference>
<protein>
    <submittedName>
        <fullName evidence="2">SRNA-binding protein</fullName>
    </submittedName>
</protein>
<name>A0ABR6NGJ6_9SPHN</name>
<accession>A0ABR6NGJ6</accession>
<dbReference type="EMBL" id="JACHKA010000001">
    <property type="protein sequence ID" value="MBB5986413.1"/>
    <property type="molecule type" value="Genomic_DNA"/>
</dbReference>
<evidence type="ECO:0000256" key="1">
    <source>
        <dbReference type="SAM" id="MobiDB-lite"/>
    </source>
</evidence>
<evidence type="ECO:0000313" key="3">
    <source>
        <dbReference type="Proteomes" id="UP001138540"/>
    </source>
</evidence>
<organism evidence="2 3">
    <name type="scientific">Sphingobium lignivorans</name>
    <dbReference type="NCBI Taxonomy" id="2735886"/>
    <lineage>
        <taxon>Bacteria</taxon>
        <taxon>Pseudomonadati</taxon>
        <taxon>Pseudomonadota</taxon>
        <taxon>Alphaproteobacteria</taxon>
        <taxon>Sphingomonadales</taxon>
        <taxon>Sphingomonadaceae</taxon>
        <taxon>Sphingobium</taxon>
    </lineage>
</organism>
<sequence>MAEIINLRMARKAKKRADAAQQAAENRAKFGRTKERKQQERMEAERAARTIESARREGPAVEDSPREDD</sequence>
<keyword evidence="3" id="KW-1185">Reference proteome</keyword>
<comment type="caution">
    <text evidence="2">The sequence shown here is derived from an EMBL/GenBank/DDBJ whole genome shotgun (WGS) entry which is preliminary data.</text>
</comment>
<evidence type="ECO:0000313" key="2">
    <source>
        <dbReference type="EMBL" id="MBB5986413.1"/>
    </source>
</evidence>
<dbReference type="RefSeq" id="WP_184047650.1">
    <property type="nucleotide sequence ID" value="NZ_JACHKA010000001.1"/>
</dbReference>
<feature type="compositionally biased region" description="Basic and acidic residues" evidence="1">
    <location>
        <begin position="26"/>
        <end position="59"/>
    </location>
</feature>
<dbReference type="Proteomes" id="UP001138540">
    <property type="component" value="Unassembled WGS sequence"/>
</dbReference>
<dbReference type="InterPro" id="IPR025227">
    <property type="entry name" value="DUF4169"/>
</dbReference>
<feature type="region of interest" description="Disordered" evidence="1">
    <location>
        <begin position="1"/>
        <end position="69"/>
    </location>
</feature>